<protein>
    <submittedName>
        <fullName evidence="2">Uncharacterized protein</fullName>
    </submittedName>
</protein>
<accession>A0A4C1VHS6</accession>
<comment type="caution">
    <text evidence="2">The sequence shown here is derived from an EMBL/GenBank/DDBJ whole genome shotgun (WGS) entry which is preliminary data.</text>
</comment>
<evidence type="ECO:0000256" key="1">
    <source>
        <dbReference type="SAM" id="MobiDB-lite"/>
    </source>
</evidence>
<keyword evidence="3" id="KW-1185">Reference proteome</keyword>
<gene>
    <name evidence="2" type="ORF">EVAR_21448_1</name>
</gene>
<dbReference type="Proteomes" id="UP000299102">
    <property type="component" value="Unassembled WGS sequence"/>
</dbReference>
<sequence>MDIVSFKVCDHGAVVCHRRQRRAGRAALGSMATVYYEADGYGRGLINTRRCHIDYRYIEVLRCLLILLYCVSSRTELKQKINPTADGCEAERPDISETLHYGVGRRFQAFELEKIRHQCQRPSTVIMVESTNDGTCSQASVEFLTNLLTVAGWVSVSVVDEPLASSQIDGAVASAAARRPPPPRLRYLPNVDMRKFLVAMTSPPLQRARGSTAGPGPPGAPDNSDFGERA</sequence>
<dbReference type="AlphaFoldDB" id="A0A4C1VHS6"/>
<proteinExistence type="predicted"/>
<reference evidence="2 3" key="1">
    <citation type="journal article" date="2019" name="Commun. Biol.">
        <title>The bagworm genome reveals a unique fibroin gene that provides high tensile strength.</title>
        <authorList>
            <person name="Kono N."/>
            <person name="Nakamura H."/>
            <person name="Ohtoshi R."/>
            <person name="Tomita M."/>
            <person name="Numata K."/>
            <person name="Arakawa K."/>
        </authorList>
    </citation>
    <scope>NUCLEOTIDE SEQUENCE [LARGE SCALE GENOMIC DNA]</scope>
</reference>
<evidence type="ECO:0000313" key="2">
    <source>
        <dbReference type="EMBL" id="GBP37912.1"/>
    </source>
</evidence>
<evidence type="ECO:0000313" key="3">
    <source>
        <dbReference type="Proteomes" id="UP000299102"/>
    </source>
</evidence>
<name>A0A4C1VHS6_EUMVA</name>
<dbReference type="EMBL" id="BGZK01000340">
    <property type="protein sequence ID" value="GBP37912.1"/>
    <property type="molecule type" value="Genomic_DNA"/>
</dbReference>
<feature type="region of interest" description="Disordered" evidence="1">
    <location>
        <begin position="202"/>
        <end position="230"/>
    </location>
</feature>
<organism evidence="2 3">
    <name type="scientific">Eumeta variegata</name>
    <name type="common">Bagworm moth</name>
    <name type="synonym">Eumeta japonica</name>
    <dbReference type="NCBI Taxonomy" id="151549"/>
    <lineage>
        <taxon>Eukaryota</taxon>
        <taxon>Metazoa</taxon>
        <taxon>Ecdysozoa</taxon>
        <taxon>Arthropoda</taxon>
        <taxon>Hexapoda</taxon>
        <taxon>Insecta</taxon>
        <taxon>Pterygota</taxon>
        <taxon>Neoptera</taxon>
        <taxon>Endopterygota</taxon>
        <taxon>Lepidoptera</taxon>
        <taxon>Glossata</taxon>
        <taxon>Ditrysia</taxon>
        <taxon>Tineoidea</taxon>
        <taxon>Psychidae</taxon>
        <taxon>Oiketicinae</taxon>
        <taxon>Eumeta</taxon>
    </lineage>
</organism>